<dbReference type="AlphaFoldDB" id="A0A0F9MZ06"/>
<organism evidence="7">
    <name type="scientific">marine sediment metagenome</name>
    <dbReference type="NCBI Taxonomy" id="412755"/>
    <lineage>
        <taxon>unclassified sequences</taxon>
        <taxon>metagenomes</taxon>
        <taxon>ecological metagenomes</taxon>
    </lineage>
</organism>
<accession>A0A0F9MZ06</accession>
<feature type="domain" description="Peptidase S54 rhomboid" evidence="6">
    <location>
        <begin position="36"/>
        <end position="168"/>
    </location>
</feature>
<evidence type="ECO:0000256" key="2">
    <source>
        <dbReference type="ARBA" id="ARBA00022692"/>
    </source>
</evidence>
<keyword evidence="3 5" id="KW-1133">Transmembrane helix</keyword>
<gene>
    <name evidence="7" type="ORF">LCGC14_1095010</name>
</gene>
<evidence type="ECO:0000313" key="7">
    <source>
        <dbReference type="EMBL" id="KKN04682.1"/>
    </source>
</evidence>
<proteinExistence type="predicted"/>
<comment type="caution">
    <text evidence="7">The sequence shown here is derived from an EMBL/GenBank/DDBJ whole genome shotgun (WGS) entry which is preliminary data.</text>
</comment>
<sequence length="178" mass="20273">LIFINVFIYFSFNLVVPVDNILIFFQINRNIIFEYEIWRLFTSMFFHIDPLHLFSNMIALLLFGASVENNRNISKIQYFIVYFVSGLIGNLFSLLLLPLDVISLGASGAIFGLIGVAFIIIATDSPPLLIYALLYVAIFIISSIAPGINLWAHLFGLLGGILFGYLFYTRKRKNEINY</sequence>
<evidence type="ECO:0000256" key="5">
    <source>
        <dbReference type="SAM" id="Phobius"/>
    </source>
</evidence>
<evidence type="ECO:0000256" key="4">
    <source>
        <dbReference type="ARBA" id="ARBA00023136"/>
    </source>
</evidence>
<dbReference type="InterPro" id="IPR022764">
    <property type="entry name" value="Peptidase_S54_rhomboid_dom"/>
</dbReference>
<dbReference type="PANTHER" id="PTHR43731">
    <property type="entry name" value="RHOMBOID PROTEASE"/>
    <property type="match status" value="1"/>
</dbReference>
<reference evidence="7" key="1">
    <citation type="journal article" date="2015" name="Nature">
        <title>Complex archaea that bridge the gap between prokaryotes and eukaryotes.</title>
        <authorList>
            <person name="Spang A."/>
            <person name="Saw J.H."/>
            <person name="Jorgensen S.L."/>
            <person name="Zaremba-Niedzwiedzka K."/>
            <person name="Martijn J."/>
            <person name="Lind A.E."/>
            <person name="van Eijk R."/>
            <person name="Schleper C."/>
            <person name="Guy L."/>
            <person name="Ettema T.J."/>
        </authorList>
    </citation>
    <scope>NUCLEOTIDE SEQUENCE</scope>
</reference>
<name>A0A0F9MZ06_9ZZZZ</name>
<keyword evidence="4 5" id="KW-0472">Membrane</keyword>
<feature type="transmembrane region" description="Helical" evidence="5">
    <location>
        <begin position="7"/>
        <end position="25"/>
    </location>
</feature>
<dbReference type="PANTHER" id="PTHR43731:SF26">
    <property type="entry name" value="RHOMBOID-LIKE PROTEIN 10, CHLOROPLASTIC"/>
    <property type="match status" value="1"/>
</dbReference>
<dbReference type="InterPro" id="IPR050925">
    <property type="entry name" value="Rhomboid_protease_S54"/>
</dbReference>
<dbReference type="InterPro" id="IPR035952">
    <property type="entry name" value="Rhomboid-like_sf"/>
</dbReference>
<feature type="transmembrane region" description="Helical" evidence="5">
    <location>
        <begin position="101"/>
        <end position="121"/>
    </location>
</feature>
<comment type="subcellular location">
    <subcellularLocation>
        <location evidence="1">Membrane</location>
        <topology evidence="1">Multi-pass membrane protein</topology>
    </subcellularLocation>
</comment>
<dbReference type="GO" id="GO:0016020">
    <property type="term" value="C:membrane"/>
    <property type="evidence" value="ECO:0007669"/>
    <property type="project" value="UniProtKB-SubCell"/>
</dbReference>
<evidence type="ECO:0000259" key="6">
    <source>
        <dbReference type="Pfam" id="PF01694"/>
    </source>
</evidence>
<feature type="transmembrane region" description="Helical" evidence="5">
    <location>
        <begin position="128"/>
        <end position="145"/>
    </location>
</feature>
<dbReference type="Gene3D" id="1.20.1540.10">
    <property type="entry name" value="Rhomboid-like"/>
    <property type="match status" value="1"/>
</dbReference>
<keyword evidence="2 5" id="KW-0812">Transmembrane</keyword>
<evidence type="ECO:0000256" key="1">
    <source>
        <dbReference type="ARBA" id="ARBA00004141"/>
    </source>
</evidence>
<dbReference type="SUPFAM" id="SSF144091">
    <property type="entry name" value="Rhomboid-like"/>
    <property type="match status" value="1"/>
</dbReference>
<feature type="transmembrane region" description="Helical" evidence="5">
    <location>
        <begin position="151"/>
        <end position="168"/>
    </location>
</feature>
<dbReference type="Pfam" id="PF01694">
    <property type="entry name" value="Rhomboid"/>
    <property type="match status" value="1"/>
</dbReference>
<dbReference type="EMBL" id="LAZR01004888">
    <property type="protein sequence ID" value="KKN04682.1"/>
    <property type="molecule type" value="Genomic_DNA"/>
</dbReference>
<dbReference type="GO" id="GO:0004252">
    <property type="term" value="F:serine-type endopeptidase activity"/>
    <property type="evidence" value="ECO:0007669"/>
    <property type="project" value="InterPro"/>
</dbReference>
<feature type="transmembrane region" description="Helical" evidence="5">
    <location>
        <begin position="76"/>
        <end position="95"/>
    </location>
</feature>
<feature type="non-terminal residue" evidence="7">
    <location>
        <position position="1"/>
    </location>
</feature>
<feature type="transmembrane region" description="Helical" evidence="5">
    <location>
        <begin position="45"/>
        <end position="64"/>
    </location>
</feature>
<protein>
    <recommendedName>
        <fullName evidence="6">Peptidase S54 rhomboid domain-containing protein</fullName>
    </recommendedName>
</protein>
<evidence type="ECO:0000256" key="3">
    <source>
        <dbReference type="ARBA" id="ARBA00022989"/>
    </source>
</evidence>